<evidence type="ECO:0000313" key="13">
    <source>
        <dbReference type="Proteomes" id="UP000287823"/>
    </source>
</evidence>
<evidence type="ECO:0000256" key="6">
    <source>
        <dbReference type="ARBA" id="ARBA00022692"/>
    </source>
</evidence>
<keyword evidence="10 11" id="KW-0472">Membrane</keyword>
<dbReference type="AlphaFoldDB" id="A0A432WE84"/>
<dbReference type="SUPFAM" id="SSF50800">
    <property type="entry name" value="PK beta-barrel domain-like"/>
    <property type="match status" value="1"/>
</dbReference>
<keyword evidence="7" id="KW-0653">Protein transport</keyword>
<keyword evidence="13" id="KW-1185">Reference proteome</keyword>
<comment type="similarity">
    <text evidence="2">Belongs to the YajC family.</text>
</comment>
<evidence type="ECO:0000256" key="5">
    <source>
        <dbReference type="ARBA" id="ARBA00022475"/>
    </source>
</evidence>
<keyword evidence="9" id="KW-0811">Translocation</keyword>
<dbReference type="PANTHER" id="PTHR33909">
    <property type="entry name" value="SEC TRANSLOCON ACCESSORY COMPLEX SUBUNIT YAJC"/>
    <property type="match status" value="1"/>
</dbReference>
<feature type="transmembrane region" description="Helical" evidence="11">
    <location>
        <begin position="20"/>
        <end position="39"/>
    </location>
</feature>
<dbReference type="InterPro" id="IPR003849">
    <property type="entry name" value="Preprotein_translocase_YajC"/>
</dbReference>
<proteinExistence type="inferred from homology"/>
<comment type="caution">
    <text evidence="12">The sequence shown here is derived from an EMBL/GenBank/DDBJ whole genome shotgun (WGS) entry which is preliminary data.</text>
</comment>
<dbReference type="GO" id="GO:0015031">
    <property type="term" value="P:protein transport"/>
    <property type="evidence" value="ECO:0007669"/>
    <property type="project" value="UniProtKB-KW"/>
</dbReference>
<dbReference type="Pfam" id="PF02699">
    <property type="entry name" value="YajC"/>
    <property type="match status" value="1"/>
</dbReference>
<dbReference type="PRINTS" id="PR01853">
    <property type="entry name" value="YAJCTRNLCASE"/>
</dbReference>
<reference evidence="12 13" key="1">
    <citation type="journal article" date="2011" name="Front. Microbiol.">
        <title>Genomic signatures of strain selection and enhancement in Bacillus atrophaeus var. globigii, a historical biowarfare simulant.</title>
        <authorList>
            <person name="Gibbons H.S."/>
            <person name="Broomall S.M."/>
            <person name="McNew L.A."/>
            <person name="Daligault H."/>
            <person name="Chapman C."/>
            <person name="Bruce D."/>
            <person name="Karavis M."/>
            <person name="Krepps M."/>
            <person name="McGregor P.A."/>
            <person name="Hong C."/>
            <person name="Park K.H."/>
            <person name="Akmal A."/>
            <person name="Feldman A."/>
            <person name="Lin J.S."/>
            <person name="Chang W.E."/>
            <person name="Higgs B.W."/>
            <person name="Demirev P."/>
            <person name="Lindquist J."/>
            <person name="Liem A."/>
            <person name="Fochler E."/>
            <person name="Read T.D."/>
            <person name="Tapia R."/>
            <person name="Johnson S."/>
            <person name="Bishop-Lilly K.A."/>
            <person name="Detter C."/>
            <person name="Han C."/>
            <person name="Sozhamannan S."/>
            <person name="Rosenzweig C.N."/>
            <person name="Skowronski E.W."/>
        </authorList>
    </citation>
    <scope>NUCLEOTIDE SEQUENCE [LARGE SCALE GENOMIC DNA]</scope>
    <source>
        <strain evidence="12 13">Y4G10-17</strain>
    </source>
</reference>
<evidence type="ECO:0000256" key="2">
    <source>
        <dbReference type="ARBA" id="ARBA00006742"/>
    </source>
</evidence>
<dbReference type="NCBIfam" id="TIGR00739">
    <property type="entry name" value="yajC"/>
    <property type="match status" value="1"/>
</dbReference>
<organism evidence="12 13">
    <name type="scientific">Aliidiomarina soli</name>
    <dbReference type="NCBI Taxonomy" id="1928574"/>
    <lineage>
        <taxon>Bacteria</taxon>
        <taxon>Pseudomonadati</taxon>
        <taxon>Pseudomonadota</taxon>
        <taxon>Gammaproteobacteria</taxon>
        <taxon>Alteromonadales</taxon>
        <taxon>Idiomarinaceae</taxon>
        <taxon>Aliidiomarina</taxon>
    </lineage>
</organism>
<dbReference type="Proteomes" id="UP000287823">
    <property type="component" value="Unassembled WGS sequence"/>
</dbReference>
<name>A0A432WE84_9GAMM</name>
<evidence type="ECO:0000256" key="11">
    <source>
        <dbReference type="SAM" id="Phobius"/>
    </source>
</evidence>
<dbReference type="EMBL" id="PIPO01000005">
    <property type="protein sequence ID" value="RUO31194.1"/>
    <property type="molecule type" value="Genomic_DNA"/>
</dbReference>
<evidence type="ECO:0000256" key="3">
    <source>
        <dbReference type="ARBA" id="ARBA00014962"/>
    </source>
</evidence>
<evidence type="ECO:0000313" key="12">
    <source>
        <dbReference type="EMBL" id="RUO31194.1"/>
    </source>
</evidence>
<protein>
    <recommendedName>
        <fullName evidence="3">Sec translocon accessory complex subunit YajC</fullName>
    </recommendedName>
</protein>
<keyword evidence="4" id="KW-0813">Transport</keyword>
<sequence>MDFLISSAHAAAPGQAEGGTFSLIIMLALFGLVFYFMIYRPQSKRVKEHKNLVQALGKGDEVLIQGGLVGRIVKVSDDNDFMVVEVAEGVEMTVQKSAVAAVLPKGTIKTL</sequence>
<dbReference type="GO" id="GO:0005886">
    <property type="term" value="C:plasma membrane"/>
    <property type="evidence" value="ECO:0007669"/>
    <property type="project" value="UniProtKB-SubCell"/>
</dbReference>
<dbReference type="PANTHER" id="PTHR33909:SF1">
    <property type="entry name" value="SEC TRANSLOCON ACCESSORY COMPLEX SUBUNIT YAJC"/>
    <property type="match status" value="1"/>
</dbReference>
<keyword evidence="6 11" id="KW-0812">Transmembrane</keyword>
<evidence type="ECO:0000256" key="10">
    <source>
        <dbReference type="ARBA" id="ARBA00023136"/>
    </source>
</evidence>
<dbReference type="InterPro" id="IPR011037">
    <property type="entry name" value="Pyrv_Knase-like_insert_dom_sf"/>
</dbReference>
<dbReference type="RefSeq" id="WP_126790092.1">
    <property type="nucleotide sequence ID" value="NZ_PIPO01000005.1"/>
</dbReference>
<evidence type="ECO:0000256" key="1">
    <source>
        <dbReference type="ARBA" id="ARBA00004162"/>
    </source>
</evidence>
<keyword evidence="8 11" id="KW-1133">Transmembrane helix</keyword>
<gene>
    <name evidence="12" type="ORF">CWE14_11915</name>
</gene>
<evidence type="ECO:0000256" key="7">
    <source>
        <dbReference type="ARBA" id="ARBA00022927"/>
    </source>
</evidence>
<accession>A0A432WE84</accession>
<evidence type="ECO:0000256" key="9">
    <source>
        <dbReference type="ARBA" id="ARBA00023010"/>
    </source>
</evidence>
<evidence type="ECO:0000256" key="8">
    <source>
        <dbReference type="ARBA" id="ARBA00022989"/>
    </source>
</evidence>
<dbReference type="SMART" id="SM01323">
    <property type="entry name" value="YajC"/>
    <property type="match status" value="1"/>
</dbReference>
<keyword evidence="5" id="KW-1003">Cell membrane</keyword>
<comment type="subcellular location">
    <subcellularLocation>
        <location evidence="1">Cell membrane</location>
        <topology evidence="1">Single-pass membrane protein</topology>
    </subcellularLocation>
</comment>
<evidence type="ECO:0000256" key="4">
    <source>
        <dbReference type="ARBA" id="ARBA00022448"/>
    </source>
</evidence>